<accession>X1KM42</accession>
<dbReference type="AlphaFoldDB" id="X1KM42"/>
<proteinExistence type="predicted"/>
<organism evidence="1">
    <name type="scientific">marine sediment metagenome</name>
    <dbReference type="NCBI Taxonomy" id="412755"/>
    <lineage>
        <taxon>unclassified sequences</taxon>
        <taxon>metagenomes</taxon>
        <taxon>ecological metagenomes</taxon>
    </lineage>
</organism>
<comment type="caution">
    <text evidence="1">The sequence shown here is derived from an EMBL/GenBank/DDBJ whole genome shotgun (WGS) entry which is preliminary data.</text>
</comment>
<feature type="non-terminal residue" evidence="1">
    <location>
        <position position="40"/>
    </location>
</feature>
<sequence>MELMRRVYQIFRKRIAEDESFDEAAYLQVMRQLNTAIYEA</sequence>
<gene>
    <name evidence="1" type="ORF">S03H2_72589</name>
</gene>
<reference evidence="1" key="1">
    <citation type="journal article" date="2014" name="Front. Microbiol.">
        <title>High frequency of phylogenetically diverse reductive dehalogenase-homologous genes in deep subseafloor sedimentary metagenomes.</title>
        <authorList>
            <person name="Kawai M."/>
            <person name="Futagami T."/>
            <person name="Toyoda A."/>
            <person name="Takaki Y."/>
            <person name="Nishi S."/>
            <person name="Hori S."/>
            <person name="Arai W."/>
            <person name="Tsubouchi T."/>
            <person name="Morono Y."/>
            <person name="Uchiyama I."/>
            <person name="Ito T."/>
            <person name="Fujiyama A."/>
            <person name="Inagaki F."/>
            <person name="Takami H."/>
        </authorList>
    </citation>
    <scope>NUCLEOTIDE SEQUENCE</scope>
    <source>
        <strain evidence="1">Expedition CK06-06</strain>
    </source>
</reference>
<evidence type="ECO:0000313" key="1">
    <source>
        <dbReference type="EMBL" id="GAH91204.1"/>
    </source>
</evidence>
<dbReference type="EMBL" id="BARU01049184">
    <property type="protein sequence ID" value="GAH91204.1"/>
    <property type="molecule type" value="Genomic_DNA"/>
</dbReference>
<protein>
    <submittedName>
        <fullName evidence="1">Uncharacterized protein</fullName>
    </submittedName>
</protein>
<name>X1KM42_9ZZZZ</name>